<evidence type="ECO:0000256" key="3">
    <source>
        <dbReference type="ARBA" id="ARBA00022763"/>
    </source>
</evidence>
<proteinExistence type="inferred from homology"/>
<organism evidence="11 12">
    <name type="scientific">Methanofollis aquaemaris</name>
    <dbReference type="NCBI Taxonomy" id="126734"/>
    <lineage>
        <taxon>Archaea</taxon>
        <taxon>Methanobacteriati</taxon>
        <taxon>Methanobacteriota</taxon>
        <taxon>Stenosarchaea group</taxon>
        <taxon>Methanomicrobia</taxon>
        <taxon>Methanomicrobiales</taxon>
        <taxon>Methanomicrobiaceae</taxon>
        <taxon>Methanofollis</taxon>
    </lineage>
</organism>
<dbReference type="PANTHER" id="PTHR10242:SF2">
    <property type="entry name" value="N-GLYCOSYLASE_DNA LYASE"/>
    <property type="match status" value="1"/>
</dbReference>
<dbReference type="InterPro" id="IPR003265">
    <property type="entry name" value="HhH-GPD_domain"/>
</dbReference>
<keyword evidence="7" id="KW-0511">Multifunctional enzyme</keyword>
<sequence>MNDSIVLDADTPFDLDATLGCGQAFRWEKDADGTWSGTARGRAVRIRQDEETLSFSGADKAFVTDYFALDLDLNEILASIDTDPAIHRAVTSCTGLRLLRQEPFETLISYICATNTNIPTVKKRVRLLSERYGTPLPGGAHAFPDAVTLAPCSEDALRACVLGYRAPYICTTARMCADDPDWAAQVADLPYPEAKTELLRFPGVGPKAADCILLFAFQQYEAFPVDVWIRRIMRRAYLPHLNESGGMSPREYEEIASFARRHFGRYAGWAQEYLYCVREDDR</sequence>
<dbReference type="GeneID" id="76424544"/>
<dbReference type="GO" id="GO:0008534">
    <property type="term" value="F:oxidized purine nucleobase lesion DNA N-glycosylase activity"/>
    <property type="evidence" value="ECO:0007669"/>
    <property type="project" value="InterPro"/>
</dbReference>
<evidence type="ECO:0000256" key="5">
    <source>
        <dbReference type="ARBA" id="ARBA00023204"/>
    </source>
</evidence>
<dbReference type="PANTHER" id="PTHR10242">
    <property type="entry name" value="8-OXOGUANINE DNA GLYCOSYLASE"/>
    <property type="match status" value="1"/>
</dbReference>
<keyword evidence="4" id="KW-0378">Hydrolase</keyword>
<gene>
    <name evidence="11" type="ORF">RJ40_09205</name>
</gene>
<evidence type="ECO:0000256" key="8">
    <source>
        <dbReference type="ARBA" id="ARBA00023295"/>
    </source>
</evidence>
<comment type="similarity">
    <text evidence="1">Belongs to the type-1 OGG1 family.</text>
</comment>
<dbReference type="CDD" id="cd00056">
    <property type="entry name" value="ENDO3c"/>
    <property type="match status" value="1"/>
</dbReference>
<dbReference type="Gene3D" id="1.10.340.30">
    <property type="entry name" value="Hypothetical protein, domain 2"/>
    <property type="match status" value="1"/>
</dbReference>
<dbReference type="GO" id="GO:0140078">
    <property type="term" value="F:class I DNA-(apurinic or apyrimidinic site) endonuclease activity"/>
    <property type="evidence" value="ECO:0007669"/>
    <property type="project" value="UniProtKB-EC"/>
</dbReference>
<dbReference type="InterPro" id="IPR011257">
    <property type="entry name" value="DNA_glycosylase"/>
</dbReference>
<evidence type="ECO:0000256" key="7">
    <source>
        <dbReference type="ARBA" id="ARBA00023268"/>
    </source>
</evidence>
<keyword evidence="12" id="KW-1185">Reference proteome</keyword>
<evidence type="ECO:0000313" key="12">
    <source>
        <dbReference type="Proteomes" id="UP001042704"/>
    </source>
</evidence>
<dbReference type="GO" id="GO:0006284">
    <property type="term" value="P:base-excision repair"/>
    <property type="evidence" value="ECO:0007669"/>
    <property type="project" value="InterPro"/>
</dbReference>
<dbReference type="SMART" id="SM00478">
    <property type="entry name" value="ENDO3c"/>
    <property type="match status" value="1"/>
</dbReference>
<comment type="catalytic activity">
    <reaction evidence="9">
        <text>2'-deoxyribonucleotide-(2'-deoxyribose 5'-phosphate)-2'-deoxyribonucleotide-DNA = a 3'-end 2'-deoxyribonucleotide-(2,3-dehydro-2,3-deoxyribose 5'-phosphate)-DNA + a 5'-end 5'-phospho-2'-deoxyribonucleoside-DNA + H(+)</text>
        <dbReference type="Rhea" id="RHEA:66592"/>
        <dbReference type="Rhea" id="RHEA-COMP:13180"/>
        <dbReference type="Rhea" id="RHEA-COMP:16897"/>
        <dbReference type="Rhea" id="RHEA-COMP:17067"/>
        <dbReference type="ChEBI" id="CHEBI:15378"/>
        <dbReference type="ChEBI" id="CHEBI:136412"/>
        <dbReference type="ChEBI" id="CHEBI:157695"/>
        <dbReference type="ChEBI" id="CHEBI:167181"/>
        <dbReference type="EC" id="4.2.99.18"/>
    </reaction>
</comment>
<evidence type="ECO:0000256" key="1">
    <source>
        <dbReference type="ARBA" id="ARBA00010679"/>
    </source>
</evidence>
<evidence type="ECO:0000256" key="6">
    <source>
        <dbReference type="ARBA" id="ARBA00023239"/>
    </source>
</evidence>
<dbReference type="Proteomes" id="UP001042704">
    <property type="component" value="Chromosome"/>
</dbReference>
<keyword evidence="3" id="KW-0227">DNA damage</keyword>
<keyword evidence="8" id="KW-0326">Glycosidase</keyword>
<dbReference type="KEGG" id="maqe:RJ40_09205"/>
<dbReference type="Pfam" id="PF07934">
    <property type="entry name" value="OGG_N"/>
    <property type="match status" value="1"/>
</dbReference>
<evidence type="ECO:0000256" key="2">
    <source>
        <dbReference type="ARBA" id="ARBA00012720"/>
    </source>
</evidence>
<dbReference type="InterPro" id="IPR052054">
    <property type="entry name" value="Oxidative_DNA_repair_enzyme"/>
</dbReference>
<evidence type="ECO:0000259" key="10">
    <source>
        <dbReference type="SMART" id="SM00478"/>
    </source>
</evidence>
<dbReference type="Pfam" id="PF00730">
    <property type="entry name" value="HhH-GPD"/>
    <property type="match status" value="1"/>
</dbReference>
<dbReference type="SUPFAM" id="SSF48150">
    <property type="entry name" value="DNA-glycosylase"/>
    <property type="match status" value="1"/>
</dbReference>
<protein>
    <recommendedName>
        <fullName evidence="2">DNA-(apurinic or apyrimidinic site) lyase</fullName>
        <ecNumber evidence="2">4.2.99.18</ecNumber>
    </recommendedName>
</protein>
<dbReference type="EMBL" id="CP036172">
    <property type="protein sequence ID" value="QSZ67670.1"/>
    <property type="molecule type" value="Genomic_DNA"/>
</dbReference>
<dbReference type="InterPro" id="IPR012904">
    <property type="entry name" value="OGG_N"/>
</dbReference>
<reference evidence="11" key="2">
    <citation type="submission" date="2019-02" db="EMBL/GenBank/DDBJ databases">
        <authorList>
            <person name="Chen S.-C."/>
            <person name="Chien H.-H."/>
            <person name="Lai M.-C."/>
        </authorList>
    </citation>
    <scope>NUCLEOTIDE SEQUENCE</scope>
    <source>
        <strain evidence="11">N2F9704</strain>
    </source>
</reference>
<feature type="domain" description="HhH-GPD" evidence="10">
    <location>
        <begin position="112"/>
        <end position="279"/>
    </location>
</feature>
<reference evidence="11" key="1">
    <citation type="journal article" date="2001" name="Int. J. Syst. Evol. Microbiol.">
        <title>Methanofollis aquaemaris sp. nov., a methanogen isolated from an aquaculture fish pond.</title>
        <authorList>
            <person name="Lai M.C."/>
            <person name="Chen S.C."/>
        </authorList>
    </citation>
    <scope>NUCLEOTIDE SEQUENCE</scope>
    <source>
        <strain evidence="11">N2F9704</strain>
    </source>
</reference>
<accession>A0A8A3S7L9</accession>
<name>A0A8A3S7L9_9EURY</name>
<evidence type="ECO:0000256" key="4">
    <source>
        <dbReference type="ARBA" id="ARBA00022801"/>
    </source>
</evidence>
<dbReference type="InterPro" id="IPR023170">
    <property type="entry name" value="HhH_base_excis_C"/>
</dbReference>
<dbReference type="EC" id="4.2.99.18" evidence="2"/>
<dbReference type="RefSeq" id="WP_265580579.1">
    <property type="nucleotide sequence ID" value="NZ_CP036172.1"/>
</dbReference>
<keyword evidence="6" id="KW-0456">Lyase</keyword>
<evidence type="ECO:0000313" key="11">
    <source>
        <dbReference type="EMBL" id="QSZ67670.1"/>
    </source>
</evidence>
<dbReference type="AlphaFoldDB" id="A0A8A3S7L9"/>
<dbReference type="Gene3D" id="1.10.1670.10">
    <property type="entry name" value="Helix-hairpin-Helix base-excision DNA repair enzymes (C-terminal)"/>
    <property type="match status" value="1"/>
</dbReference>
<dbReference type="GO" id="GO:0006289">
    <property type="term" value="P:nucleotide-excision repair"/>
    <property type="evidence" value="ECO:0007669"/>
    <property type="project" value="InterPro"/>
</dbReference>
<dbReference type="GO" id="GO:0003684">
    <property type="term" value="F:damaged DNA binding"/>
    <property type="evidence" value="ECO:0007669"/>
    <property type="project" value="InterPro"/>
</dbReference>
<dbReference type="SUPFAM" id="SSF55945">
    <property type="entry name" value="TATA-box binding protein-like"/>
    <property type="match status" value="1"/>
</dbReference>
<keyword evidence="5" id="KW-0234">DNA repair</keyword>
<dbReference type="Gene3D" id="3.30.310.260">
    <property type="match status" value="1"/>
</dbReference>
<evidence type="ECO:0000256" key="9">
    <source>
        <dbReference type="ARBA" id="ARBA00044632"/>
    </source>
</evidence>